<keyword evidence="2" id="KW-1185">Reference proteome</keyword>
<organism evidence="1 2">
    <name type="scientific">Hyalomma asiaticum</name>
    <name type="common">Tick</name>
    <dbReference type="NCBI Taxonomy" id="266040"/>
    <lineage>
        <taxon>Eukaryota</taxon>
        <taxon>Metazoa</taxon>
        <taxon>Ecdysozoa</taxon>
        <taxon>Arthropoda</taxon>
        <taxon>Chelicerata</taxon>
        <taxon>Arachnida</taxon>
        <taxon>Acari</taxon>
        <taxon>Parasitiformes</taxon>
        <taxon>Ixodida</taxon>
        <taxon>Ixodoidea</taxon>
        <taxon>Ixodidae</taxon>
        <taxon>Hyalomminae</taxon>
        <taxon>Hyalomma</taxon>
    </lineage>
</organism>
<dbReference type="EMBL" id="CM023489">
    <property type="protein sequence ID" value="KAH6922887.1"/>
    <property type="molecule type" value="Genomic_DNA"/>
</dbReference>
<proteinExistence type="predicted"/>
<dbReference type="Proteomes" id="UP000821845">
    <property type="component" value="Chromosome 9"/>
</dbReference>
<gene>
    <name evidence="1" type="ORF">HPB50_020023</name>
</gene>
<reference evidence="1" key="1">
    <citation type="submission" date="2020-05" db="EMBL/GenBank/DDBJ databases">
        <title>Large-scale comparative analyses of tick genomes elucidate their genetic diversity and vector capacities.</title>
        <authorList>
            <person name="Jia N."/>
            <person name="Wang J."/>
            <person name="Shi W."/>
            <person name="Du L."/>
            <person name="Sun Y."/>
            <person name="Zhan W."/>
            <person name="Jiang J."/>
            <person name="Wang Q."/>
            <person name="Zhang B."/>
            <person name="Ji P."/>
            <person name="Sakyi L.B."/>
            <person name="Cui X."/>
            <person name="Yuan T."/>
            <person name="Jiang B."/>
            <person name="Yang W."/>
            <person name="Lam T.T.-Y."/>
            <person name="Chang Q."/>
            <person name="Ding S."/>
            <person name="Wang X."/>
            <person name="Zhu J."/>
            <person name="Ruan X."/>
            <person name="Zhao L."/>
            <person name="Wei J."/>
            <person name="Que T."/>
            <person name="Du C."/>
            <person name="Cheng J."/>
            <person name="Dai P."/>
            <person name="Han X."/>
            <person name="Huang E."/>
            <person name="Gao Y."/>
            <person name="Liu J."/>
            <person name="Shao H."/>
            <person name="Ye R."/>
            <person name="Li L."/>
            <person name="Wei W."/>
            <person name="Wang X."/>
            <person name="Wang C."/>
            <person name="Yang T."/>
            <person name="Huo Q."/>
            <person name="Li W."/>
            <person name="Guo W."/>
            <person name="Chen H."/>
            <person name="Zhou L."/>
            <person name="Ni X."/>
            <person name="Tian J."/>
            <person name="Zhou Y."/>
            <person name="Sheng Y."/>
            <person name="Liu T."/>
            <person name="Pan Y."/>
            <person name="Xia L."/>
            <person name="Li J."/>
            <person name="Zhao F."/>
            <person name="Cao W."/>
        </authorList>
    </citation>
    <scope>NUCLEOTIDE SEQUENCE</scope>
    <source>
        <strain evidence="1">Hyas-2018</strain>
    </source>
</reference>
<accession>A0ACB7RM24</accession>
<comment type="caution">
    <text evidence="1">The sequence shown here is derived from an EMBL/GenBank/DDBJ whole genome shotgun (WGS) entry which is preliminary data.</text>
</comment>
<sequence>MDAIMNVSECLCLREWTRRLIMEVAEPRDKWSHRIEFVLSCVALSLGLGNMWRFPYLTYQNGGAAFLIPYVLLLTVLGRPMYFLELILGQFCSSSTIKAFACVPLAQYVPMVMMYAVFLTSVCYNVISSYALAYLYYSLWKVLPWTKCNPEWTNEYCFVQGSKFKSCKEANESLLILFGRVNSTERDAVAIKNGSVVIMVPRDEFESRYNGCKNANETSMEQFFYKRFLGLTPGIDEPGGVQADLFVALLLAWFVVFVAICRGIRSSGKVAFLIVLVVLVMLVALLIRGATLKGITFGTAYYLLPKWRRLLEYKVWRKAAEQVLISLGVAQGMVITMGSYNEFSNTVHIDAYVIAVVDTVISLLGGLVVFTVLGSMSFRLRVSMVDVLQIGDIHSDGMYTTGLGLVFVAFPQAVSTVSQPNLWAATFFAMLFLLTVGSQMALVESLLSPLKDEFEYLQQRRTNLAAVACCVGFLLGMPLTMQGGFYILNAIDTEVAANLIQWIALFEIGYMTFGYGTFRTFYLILLVPIYASEKTVVKVLCISSLFQSGPLTLGAYVYPTWVQFMGRTLVALPVLAMIAGGVAHLINCQGFTRLERESYCKTLQERRSLAPAFSLDAWLLHRVSPASSVQQVPTWLRASAY</sequence>
<name>A0ACB7RM24_HYAAI</name>
<evidence type="ECO:0000313" key="2">
    <source>
        <dbReference type="Proteomes" id="UP000821845"/>
    </source>
</evidence>
<protein>
    <submittedName>
        <fullName evidence="1">Uncharacterized protein</fullName>
    </submittedName>
</protein>
<evidence type="ECO:0000313" key="1">
    <source>
        <dbReference type="EMBL" id="KAH6922887.1"/>
    </source>
</evidence>